<dbReference type="SUPFAM" id="SSF110221">
    <property type="entry name" value="AbfB domain"/>
    <property type="match status" value="1"/>
</dbReference>
<organism evidence="4 5">
    <name type="scientific">Actinoplanes couchii</name>
    <dbReference type="NCBI Taxonomy" id="403638"/>
    <lineage>
        <taxon>Bacteria</taxon>
        <taxon>Bacillati</taxon>
        <taxon>Actinomycetota</taxon>
        <taxon>Actinomycetes</taxon>
        <taxon>Micromonosporales</taxon>
        <taxon>Micromonosporaceae</taxon>
        <taxon>Actinoplanes</taxon>
    </lineage>
</organism>
<evidence type="ECO:0000313" key="5">
    <source>
        <dbReference type="Proteomes" id="UP000612282"/>
    </source>
</evidence>
<feature type="region of interest" description="Disordered" evidence="1">
    <location>
        <begin position="1"/>
        <end position="25"/>
    </location>
</feature>
<name>A0ABQ3XKT0_9ACTN</name>
<dbReference type="EMBL" id="BOMG01000094">
    <property type="protein sequence ID" value="GID59112.1"/>
    <property type="molecule type" value="Genomic_DNA"/>
</dbReference>
<feature type="transmembrane region" description="Helical" evidence="2">
    <location>
        <begin position="31"/>
        <end position="51"/>
    </location>
</feature>
<feature type="region of interest" description="Disordered" evidence="1">
    <location>
        <begin position="65"/>
        <end position="89"/>
    </location>
</feature>
<gene>
    <name evidence="4" type="ORF">Aco03nite_075160</name>
</gene>
<keyword evidence="2" id="KW-1133">Transmembrane helix</keyword>
<dbReference type="InterPro" id="IPR007934">
    <property type="entry name" value="AbfB_ABD"/>
</dbReference>
<keyword evidence="2" id="KW-0472">Membrane</keyword>
<proteinExistence type="predicted"/>
<evidence type="ECO:0000256" key="1">
    <source>
        <dbReference type="SAM" id="MobiDB-lite"/>
    </source>
</evidence>
<feature type="compositionally biased region" description="Low complexity" evidence="1">
    <location>
        <begin position="65"/>
        <end position="80"/>
    </location>
</feature>
<evidence type="ECO:0000313" key="4">
    <source>
        <dbReference type="EMBL" id="GID59112.1"/>
    </source>
</evidence>
<feature type="domain" description="Alpha-L-arabinofuranosidase B arabinose-binding" evidence="3">
    <location>
        <begin position="110"/>
        <end position="215"/>
    </location>
</feature>
<dbReference type="InterPro" id="IPR036195">
    <property type="entry name" value="AbfB_ABD_sf"/>
</dbReference>
<evidence type="ECO:0000259" key="3">
    <source>
        <dbReference type="Pfam" id="PF05270"/>
    </source>
</evidence>
<sequence length="219" mass="23133">MTEQGRPSGTVYGRGGVDTGGDEPGGGLPKAVPIIVGVGGVAVLLLGWAAWSSIMGDKEPAVAATATVTTPPSVESSPSEPAKPELGTGEWLLSPAGDENNYLTVSEDFAKMSPADPATLTVVAGLDDEACFSFQLADGRYLRHFDYRLRFDAGDDSDLFQADATFCRESGTAAGTIRLTSKNYPEYRIHQRQDGALYIDKPEGDSFDAESSFMVQAPS</sequence>
<accession>A0ABQ3XKT0</accession>
<dbReference type="RefSeq" id="WP_203804856.1">
    <property type="nucleotide sequence ID" value="NZ_BAAAQE010000094.1"/>
</dbReference>
<dbReference type="Proteomes" id="UP000612282">
    <property type="component" value="Unassembled WGS sequence"/>
</dbReference>
<protein>
    <recommendedName>
        <fullName evidence="3">Alpha-L-arabinofuranosidase B arabinose-binding domain-containing protein</fullName>
    </recommendedName>
</protein>
<dbReference type="Gene3D" id="2.80.10.50">
    <property type="match status" value="1"/>
</dbReference>
<evidence type="ECO:0000256" key="2">
    <source>
        <dbReference type="SAM" id="Phobius"/>
    </source>
</evidence>
<comment type="caution">
    <text evidence="4">The sequence shown here is derived from an EMBL/GenBank/DDBJ whole genome shotgun (WGS) entry which is preliminary data.</text>
</comment>
<keyword evidence="2" id="KW-0812">Transmembrane</keyword>
<reference evidence="4 5" key="1">
    <citation type="submission" date="2021-01" db="EMBL/GenBank/DDBJ databases">
        <title>Whole genome shotgun sequence of Actinoplanes couchii NBRC 106145.</title>
        <authorList>
            <person name="Komaki H."/>
            <person name="Tamura T."/>
        </authorList>
    </citation>
    <scope>NUCLEOTIDE SEQUENCE [LARGE SCALE GENOMIC DNA]</scope>
    <source>
        <strain evidence="4 5">NBRC 106145</strain>
    </source>
</reference>
<keyword evidence="5" id="KW-1185">Reference proteome</keyword>
<feature type="compositionally biased region" description="Gly residues" evidence="1">
    <location>
        <begin position="12"/>
        <end position="25"/>
    </location>
</feature>
<dbReference type="Pfam" id="PF05270">
    <property type="entry name" value="AbfB"/>
    <property type="match status" value="1"/>
</dbReference>